<dbReference type="Proteomes" id="UP000824214">
    <property type="component" value="Unassembled WGS sequence"/>
</dbReference>
<evidence type="ECO:0000256" key="1">
    <source>
        <dbReference type="ARBA" id="ARBA00022598"/>
    </source>
</evidence>
<feature type="domain" description="BPL/LPL catalytic" evidence="4">
    <location>
        <begin position="65"/>
        <end position="261"/>
    </location>
</feature>
<reference evidence="5" key="2">
    <citation type="submission" date="2021-04" db="EMBL/GenBank/DDBJ databases">
        <authorList>
            <person name="Gilroy R."/>
        </authorList>
    </citation>
    <scope>NUCLEOTIDE SEQUENCE</scope>
    <source>
        <strain evidence="5">ChiBcolR8-3208</strain>
    </source>
</reference>
<comment type="similarity">
    <text evidence="3">Belongs to the biotin--protein ligase family.</text>
</comment>
<evidence type="ECO:0000256" key="3">
    <source>
        <dbReference type="HAMAP-Rule" id="MF_00978"/>
    </source>
</evidence>
<keyword evidence="3" id="KW-0678">Repressor</keyword>
<reference evidence="5" key="1">
    <citation type="journal article" date="2021" name="PeerJ">
        <title>Extensive microbial diversity within the chicken gut microbiome revealed by metagenomics and culture.</title>
        <authorList>
            <person name="Gilroy R."/>
            <person name="Ravi A."/>
            <person name="Getino M."/>
            <person name="Pursley I."/>
            <person name="Horton D.L."/>
            <person name="Alikhan N.F."/>
            <person name="Baker D."/>
            <person name="Gharbi K."/>
            <person name="Hall N."/>
            <person name="Watson M."/>
            <person name="Adriaenssens E.M."/>
            <person name="Foster-Nyarko E."/>
            <person name="Jarju S."/>
            <person name="Secka A."/>
            <person name="Antonio M."/>
            <person name="Oren A."/>
            <person name="Chaudhuri R.R."/>
            <person name="La Ragione R."/>
            <person name="Hildebrand F."/>
            <person name="Pallen M.J."/>
        </authorList>
    </citation>
    <scope>NUCLEOTIDE SEQUENCE</scope>
    <source>
        <strain evidence="5">ChiBcolR8-3208</strain>
    </source>
</reference>
<protein>
    <recommendedName>
        <fullName evidence="3">Bifunctional ligase/repressor BirA</fullName>
    </recommendedName>
    <alternativeName>
        <fullName evidence="3">Biotin--[acetyl-CoA-carboxylase] ligase</fullName>
        <ecNumber evidence="3">6.3.4.15</ecNumber>
    </alternativeName>
    <alternativeName>
        <fullName evidence="3">Biotin--protein ligase</fullName>
    </alternativeName>
    <alternativeName>
        <fullName evidence="3">Biotin-[acetyl-CoA carboxylase] synthetase</fullName>
    </alternativeName>
</protein>
<sequence length="338" mass="36590">MNVADEILELLESSGIPLSGEEMARKLGVSRNAVWKAVQRLREDGYQIEAATNRGYQLVSADNALTPQSVRRLLEGPAQSCAIEVRDSVTSTNTVLKGIAEQGGAEGMALIAQQQTQGKGRLGRSFLSPKGTGLYLSVLLRPRFPAEEALSITTAAAVAVAEAIDQLTGQQAKIKWVNDVYLRGRKVCGILTEAAVDFESSGLHYAILGIGINLRAPEGGFPPEIAGVAGALFQDEVPPGARARLAAGILNRFFAYYSALPRRDYMEAYRQRSLLTGLEVTYTQGSQSGEGLVLGVDEEARLLLRLPDGQERAFSAGEVQIKKDFLARLRQEEEREPT</sequence>
<name>A0A9D2LWM1_9FIRM</name>
<feature type="binding site" evidence="3">
    <location>
        <position position="186"/>
    </location>
    <ligand>
        <name>biotin</name>
        <dbReference type="ChEBI" id="CHEBI:57586"/>
    </ligand>
</feature>
<dbReference type="HAMAP" id="MF_00978">
    <property type="entry name" value="Bifunct_BirA"/>
    <property type="match status" value="1"/>
</dbReference>
<comment type="caution">
    <text evidence="3">Lacks conserved residue(s) required for the propagation of feature annotation.</text>
</comment>
<dbReference type="Gene3D" id="1.10.10.10">
    <property type="entry name" value="Winged helix-like DNA-binding domain superfamily/Winged helix DNA-binding domain"/>
    <property type="match status" value="1"/>
</dbReference>
<keyword evidence="3" id="KW-0804">Transcription</keyword>
<evidence type="ECO:0000256" key="2">
    <source>
        <dbReference type="ARBA" id="ARBA00023267"/>
    </source>
</evidence>
<accession>A0A9D2LWM1</accession>
<keyword evidence="3" id="KW-0067">ATP-binding</keyword>
<dbReference type="GO" id="GO:0006355">
    <property type="term" value="P:regulation of DNA-templated transcription"/>
    <property type="evidence" value="ECO:0007669"/>
    <property type="project" value="UniProtKB-UniRule"/>
</dbReference>
<comment type="catalytic activity">
    <reaction evidence="3">
        <text>biotin + L-lysyl-[protein] + ATP = N(6)-biotinyl-L-lysyl-[protein] + AMP + diphosphate + H(+)</text>
        <dbReference type="Rhea" id="RHEA:11756"/>
        <dbReference type="Rhea" id="RHEA-COMP:9752"/>
        <dbReference type="Rhea" id="RHEA-COMP:10505"/>
        <dbReference type="ChEBI" id="CHEBI:15378"/>
        <dbReference type="ChEBI" id="CHEBI:29969"/>
        <dbReference type="ChEBI" id="CHEBI:30616"/>
        <dbReference type="ChEBI" id="CHEBI:33019"/>
        <dbReference type="ChEBI" id="CHEBI:57586"/>
        <dbReference type="ChEBI" id="CHEBI:83144"/>
        <dbReference type="ChEBI" id="CHEBI:456215"/>
        <dbReference type="EC" id="6.3.4.15"/>
    </reaction>
</comment>
<dbReference type="InterPro" id="IPR045864">
    <property type="entry name" value="aa-tRNA-synth_II/BPL/LPL"/>
</dbReference>
<dbReference type="GO" id="GO:0016740">
    <property type="term" value="F:transferase activity"/>
    <property type="evidence" value="ECO:0007669"/>
    <property type="project" value="UniProtKB-ARBA"/>
</dbReference>
<dbReference type="EMBL" id="DWXZ01000003">
    <property type="protein sequence ID" value="HJB36481.1"/>
    <property type="molecule type" value="Genomic_DNA"/>
</dbReference>
<dbReference type="Gene3D" id="3.30.930.10">
    <property type="entry name" value="Bira Bifunctional Protein, Domain 2"/>
    <property type="match status" value="1"/>
</dbReference>
<dbReference type="Pfam" id="PF02237">
    <property type="entry name" value="BPL_C"/>
    <property type="match status" value="1"/>
</dbReference>
<keyword evidence="2 3" id="KW-0092">Biotin</keyword>
<dbReference type="SUPFAM" id="SSF46785">
    <property type="entry name" value="Winged helix' DNA-binding domain"/>
    <property type="match status" value="1"/>
</dbReference>
<dbReference type="CDD" id="cd16442">
    <property type="entry name" value="BPL"/>
    <property type="match status" value="1"/>
</dbReference>
<dbReference type="PROSITE" id="PS51733">
    <property type="entry name" value="BPL_LPL_CATALYTIC"/>
    <property type="match status" value="1"/>
</dbReference>
<evidence type="ECO:0000313" key="5">
    <source>
        <dbReference type="EMBL" id="HJB36481.1"/>
    </source>
</evidence>
<organism evidence="5 6">
    <name type="scientific">Candidatus Acutalibacter ornithocaccae</name>
    <dbReference type="NCBI Taxonomy" id="2838416"/>
    <lineage>
        <taxon>Bacteria</taxon>
        <taxon>Bacillati</taxon>
        <taxon>Bacillota</taxon>
        <taxon>Clostridia</taxon>
        <taxon>Eubacteriales</taxon>
        <taxon>Acutalibacteraceae</taxon>
        <taxon>Acutalibacter</taxon>
    </lineage>
</organism>
<dbReference type="AlphaFoldDB" id="A0A9D2LWM1"/>
<feature type="DNA-binding region" description="H-T-H motif" evidence="3">
    <location>
        <begin position="20"/>
        <end position="39"/>
    </location>
</feature>
<evidence type="ECO:0000259" key="4">
    <source>
        <dbReference type="PROSITE" id="PS51733"/>
    </source>
</evidence>
<dbReference type="InterPro" id="IPR013196">
    <property type="entry name" value="HTH_11"/>
</dbReference>
<evidence type="ECO:0000313" key="6">
    <source>
        <dbReference type="Proteomes" id="UP000824214"/>
    </source>
</evidence>
<keyword evidence="3" id="KW-0238">DNA-binding</keyword>
<dbReference type="Pfam" id="PF03099">
    <property type="entry name" value="BPL_LplA_LipB"/>
    <property type="match status" value="1"/>
</dbReference>
<dbReference type="PANTHER" id="PTHR12835:SF5">
    <property type="entry name" value="BIOTIN--PROTEIN LIGASE"/>
    <property type="match status" value="1"/>
</dbReference>
<dbReference type="GO" id="GO:0003677">
    <property type="term" value="F:DNA binding"/>
    <property type="evidence" value="ECO:0007669"/>
    <property type="project" value="UniProtKB-UniRule"/>
</dbReference>
<dbReference type="SUPFAM" id="SSF55681">
    <property type="entry name" value="Class II aaRS and biotin synthetases"/>
    <property type="match status" value="1"/>
</dbReference>
<dbReference type="GO" id="GO:0009249">
    <property type="term" value="P:protein lipoylation"/>
    <property type="evidence" value="ECO:0007669"/>
    <property type="project" value="UniProtKB-ARBA"/>
</dbReference>
<gene>
    <name evidence="3" type="primary">birA</name>
    <name evidence="5" type="ORF">H9942_00245</name>
</gene>
<dbReference type="InterPro" id="IPR004408">
    <property type="entry name" value="Biotin_CoA_COase_ligase"/>
</dbReference>
<keyword evidence="3" id="KW-0805">Transcription regulation</keyword>
<dbReference type="InterPro" id="IPR003142">
    <property type="entry name" value="BPL_C"/>
</dbReference>
<proteinExistence type="inferred from homology"/>
<keyword evidence="3" id="KW-0547">Nucleotide-binding</keyword>
<dbReference type="InterPro" id="IPR030855">
    <property type="entry name" value="Bifunct_BirA"/>
</dbReference>
<dbReference type="PANTHER" id="PTHR12835">
    <property type="entry name" value="BIOTIN PROTEIN LIGASE"/>
    <property type="match status" value="1"/>
</dbReference>
<dbReference type="InterPro" id="IPR004143">
    <property type="entry name" value="BPL_LPL_catalytic"/>
</dbReference>
<keyword evidence="1 3" id="KW-0436">Ligase</keyword>
<comment type="function">
    <text evidence="3">Acts both as a biotin--[acetyl-CoA-carboxylase] ligase and a repressor.</text>
</comment>
<dbReference type="GO" id="GO:0004077">
    <property type="term" value="F:biotin--[biotin carboxyl-carrier protein] ligase activity"/>
    <property type="evidence" value="ECO:0007669"/>
    <property type="project" value="UniProtKB-UniRule"/>
</dbReference>
<dbReference type="Gene3D" id="2.30.30.100">
    <property type="match status" value="1"/>
</dbReference>
<comment type="caution">
    <text evidence="5">The sequence shown here is derived from an EMBL/GenBank/DDBJ whole genome shotgun (WGS) entry which is preliminary data.</text>
</comment>
<feature type="binding site" evidence="3">
    <location>
        <begin position="91"/>
        <end position="93"/>
    </location>
    <ligand>
        <name>biotin</name>
        <dbReference type="ChEBI" id="CHEBI:57586"/>
    </ligand>
</feature>
<dbReference type="NCBIfam" id="TIGR00121">
    <property type="entry name" value="birA_ligase"/>
    <property type="match status" value="1"/>
</dbReference>
<dbReference type="GO" id="GO:0005524">
    <property type="term" value="F:ATP binding"/>
    <property type="evidence" value="ECO:0007669"/>
    <property type="project" value="UniProtKB-UniRule"/>
</dbReference>
<dbReference type="Pfam" id="PF08279">
    <property type="entry name" value="HTH_11"/>
    <property type="match status" value="1"/>
</dbReference>
<feature type="binding site" evidence="3">
    <location>
        <position position="115"/>
    </location>
    <ligand>
        <name>biotin</name>
        <dbReference type="ChEBI" id="CHEBI:57586"/>
    </ligand>
</feature>
<dbReference type="GO" id="GO:0005737">
    <property type="term" value="C:cytoplasm"/>
    <property type="evidence" value="ECO:0007669"/>
    <property type="project" value="TreeGrafter"/>
</dbReference>
<dbReference type="InterPro" id="IPR036390">
    <property type="entry name" value="WH_DNA-bd_sf"/>
</dbReference>
<dbReference type="InterPro" id="IPR036388">
    <property type="entry name" value="WH-like_DNA-bd_sf"/>
</dbReference>
<dbReference type="EC" id="6.3.4.15" evidence="3"/>